<accession>A0A517XPX5</accession>
<reference evidence="2 3" key="1">
    <citation type="submission" date="2019-02" db="EMBL/GenBank/DDBJ databases">
        <title>Deep-cultivation of Planctomycetes and their phenomic and genomic characterization uncovers novel biology.</title>
        <authorList>
            <person name="Wiegand S."/>
            <person name="Jogler M."/>
            <person name="Boedeker C."/>
            <person name="Pinto D."/>
            <person name="Vollmers J."/>
            <person name="Rivas-Marin E."/>
            <person name="Kohn T."/>
            <person name="Peeters S.H."/>
            <person name="Heuer A."/>
            <person name="Rast P."/>
            <person name="Oberbeckmann S."/>
            <person name="Bunk B."/>
            <person name="Jeske O."/>
            <person name="Meyerdierks A."/>
            <person name="Storesund J.E."/>
            <person name="Kallscheuer N."/>
            <person name="Luecker S."/>
            <person name="Lage O.M."/>
            <person name="Pohl T."/>
            <person name="Merkel B.J."/>
            <person name="Hornburger P."/>
            <person name="Mueller R.-W."/>
            <person name="Bruemmer F."/>
            <person name="Labrenz M."/>
            <person name="Spormann A.M."/>
            <person name="Op den Camp H."/>
            <person name="Overmann J."/>
            <person name="Amann R."/>
            <person name="Jetten M.S.M."/>
            <person name="Mascher T."/>
            <person name="Medema M.H."/>
            <person name="Devos D.P."/>
            <person name="Kaster A.-K."/>
            <person name="Ovreas L."/>
            <person name="Rohde M."/>
            <person name="Galperin M.Y."/>
            <person name="Jogler C."/>
        </authorList>
    </citation>
    <scope>NUCLEOTIDE SEQUENCE [LARGE SCALE GENOMIC DNA]</scope>
    <source>
        <strain evidence="2 3">ETA_A1</strain>
    </source>
</reference>
<dbReference type="Proteomes" id="UP000319576">
    <property type="component" value="Chromosome"/>
</dbReference>
<name>A0A517XPX5_9BACT</name>
<protein>
    <submittedName>
        <fullName evidence="2">Uncharacterized protein</fullName>
    </submittedName>
</protein>
<keyword evidence="3" id="KW-1185">Reference proteome</keyword>
<evidence type="ECO:0000313" key="2">
    <source>
        <dbReference type="EMBL" id="QDU19557.1"/>
    </source>
</evidence>
<organism evidence="2 3">
    <name type="scientific">Urbifossiella limnaea</name>
    <dbReference type="NCBI Taxonomy" id="2528023"/>
    <lineage>
        <taxon>Bacteria</taxon>
        <taxon>Pseudomonadati</taxon>
        <taxon>Planctomycetota</taxon>
        <taxon>Planctomycetia</taxon>
        <taxon>Gemmatales</taxon>
        <taxon>Gemmataceae</taxon>
        <taxon>Urbifossiella</taxon>
    </lineage>
</organism>
<gene>
    <name evidence="2" type="ORF">ETAA1_14860</name>
</gene>
<evidence type="ECO:0000313" key="3">
    <source>
        <dbReference type="Proteomes" id="UP000319576"/>
    </source>
</evidence>
<dbReference type="AlphaFoldDB" id="A0A517XPX5"/>
<dbReference type="RefSeq" id="WP_145235703.1">
    <property type="nucleotide sequence ID" value="NZ_CP036273.1"/>
</dbReference>
<dbReference type="PROSITE" id="PS51257">
    <property type="entry name" value="PROKAR_LIPOPROTEIN"/>
    <property type="match status" value="1"/>
</dbReference>
<dbReference type="EMBL" id="CP036273">
    <property type="protein sequence ID" value="QDU19557.1"/>
    <property type="molecule type" value="Genomic_DNA"/>
</dbReference>
<sequence length="254" mass="25942">MRLIRSRDWLAAAVGVVALGCGREAPSPAVAVAEPAVAPVAPAPAAVAAQAPQPPAPLPQPPAPPPVFPFPTDTAGKELPKVVAPQPPAPLPVDRFGAAPKERAPAAAVRPDSLGKLAAVPPPALPKRPAGFAPHAPAERVPLDLGVGADAVPARPSFAVPPVEVVRAPDVTQPPPLASLARQVPDRASLDDPSAEPAGAVIVNRVVNPAVVRAEFWRMVLPDPFELAAQVRPVVPPAADPGLTPVTVNPMRPR</sequence>
<dbReference type="KEGG" id="uli:ETAA1_14860"/>
<evidence type="ECO:0000256" key="1">
    <source>
        <dbReference type="SAM" id="MobiDB-lite"/>
    </source>
</evidence>
<feature type="region of interest" description="Disordered" evidence="1">
    <location>
        <begin position="45"/>
        <end position="64"/>
    </location>
</feature>
<feature type="compositionally biased region" description="Pro residues" evidence="1">
    <location>
        <begin position="52"/>
        <end position="64"/>
    </location>
</feature>
<proteinExistence type="predicted"/>